<protein>
    <recommendedName>
        <fullName evidence="2">DUF5683 domain-containing protein</fullName>
    </recommendedName>
</protein>
<organism evidence="3 4">
    <name type="scientific">Pedobacter puniceum</name>
    <dbReference type="NCBI Taxonomy" id="2666136"/>
    <lineage>
        <taxon>Bacteria</taxon>
        <taxon>Pseudomonadati</taxon>
        <taxon>Bacteroidota</taxon>
        <taxon>Sphingobacteriia</taxon>
        <taxon>Sphingobacteriales</taxon>
        <taxon>Sphingobacteriaceae</taxon>
        <taxon>Pedobacter</taxon>
    </lineage>
</organism>
<feature type="chain" id="PRO_5029489025" description="DUF5683 domain-containing protein" evidence="1">
    <location>
        <begin position="20"/>
        <end position="203"/>
    </location>
</feature>
<evidence type="ECO:0000313" key="3">
    <source>
        <dbReference type="EMBL" id="MRX48251.1"/>
    </source>
</evidence>
<dbReference type="Pfam" id="PF18935">
    <property type="entry name" value="DUF5683"/>
    <property type="match status" value="1"/>
</dbReference>
<gene>
    <name evidence="3" type="ORF">GJJ64_13715</name>
</gene>
<evidence type="ECO:0000256" key="1">
    <source>
        <dbReference type="SAM" id="SignalP"/>
    </source>
</evidence>
<accession>A0A7K0FRJ7</accession>
<dbReference type="RefSeq" id="WP_154288345.1">
    <property type="nucleotide sequence ID" value="NZ_WKJI01000004.1"/>
</dbReference>
<comment type="caution">
    <text evidence="3">The sequence shown here is derived from an EMBL/GenBank/DDBJ whole genome shotgun (WGS) entry which is preliminary data.</text>
</comment>
<dbReference type="Proteomes" id="UP000462931">
    <property type="component" value="Unassembled WGS sequence"/>
</dbReference>
<dbReference type="InterPro" id="IPR043738">
    <property type="entry name" value="DUF5683"/>
</dbReference>
<name>A0A7K0FRJ7_9SPHI</name>
<reference evidence="3 4" key="1">
    <citation type="submission" date="2019-11" db="EMBL/GenBank/DDBJ databases">
        <authorList>
            <person name="Cheng Q."/>
            <person name="Yang Z."/>
        </authorList>
    </citation>
    <scope>NUCLEOTIDE SEQUENCE [LARGE SCALE GENOMIC DNA]</scope>
    <source>
        <strain evidence="3 4">HX-22-1</strain>
    </source>
</reference>
<proteinExistence type="predicted"/>
<evidence type="ECO:0000313" key="4">
    <source>
        <dbReference type="Proteomes" id="UP000462931"/>
    </source>
</evidence>
<keyword evidence="1" id="KW-0732">Signal</keyword>
<evidence type="ECO:0000259" key="2">
    <source>
        <dbReference type="Pfam" id="PF18935"/>
    </source>
</evidence>
<feature type="signal peptide" evidence="1">
    <location>
        <begin position="1"/>
        <end position="19"/>
    </location>
</feature>
<dbReference type="AlphaFoldDB" id="A0A7K0FRJ7"/>
<sequence>MLKPLFFAILLCTSVLCFAQNKDTVSVEKPKISVKQRLNRDVFSLFKDSTELQSPRKAVLRSAIIPGWGQARNGKWWKVPLVYGGFVGIGLVYDFNQRFYKEFLGESQARSEGRKELQQYLNASDVQIYSAKDFYRRNRDLSILAFVGFYGINMIDAYIDARLATFDVDDDLAIKISPSIYTPVYSFGINQAPVPMLKLTIKL</sequence>
<feature type="domain" description="DUF5683" evidence="2">
    <location>
        <begin position="53"/>
        <end position="202"/>
    </location>
</feature>
<keyword evidence="4" id="KW-1185">Reference proteome</keyword>
<dbReference type="EMBL" id="WKJI01000004">
    <property type="protein sequence ID" value="MRX48251.1"/>
    <property type="molecule type" value="Genomic_DNA"/>
</dbReference>